<evidence type="ECO:0000313" key="7">
    <source>
        <dbReference type="EMBL" id="QHC51816.1"/>
    </source>
</evidence>
<feature type="transmembrane region" description="Helical" evidence="6">
    <location>
        <begin position="97"/>
        <end position="121"/>
    </location>
</feature>
<dbReference type="GO" id="GO:0005886">
    <property type="term" value="C:plasma membrane"/>
    <property type="evidence" value="ECO:0007669"/>
    <property type="project" value="TreeGrafter"/>
</dbReference>
<evidence type="ECO:0000256" key="2">
    <source>
        <dbReference type="ARBA" id="ARBA00009694"/>
    </source>
</evidence>
<keyword evidence="5 6" id="KW-0472">Membrane</keyword>
<gene>
    <name evidence="7" type="ORF">EKK97_22520</name>
</gene>
<dbReference type="EMBL" id="CP035042">
    <property type="protein sequence ID" value="QHC51816.1"/>
    <property type="molecule type" value="Genomic_DNA"/>
</dbReference>
<name>A0A6I6SSM1_9GAMM</name>
<comment type="similarity">
    <text evidence="2">Belongs to the UPF0382 family.</text>
</comment>
<keyword evidence="3 6" id="KW-0812">Transmembrane</keyword>
<comment type="subcellular location">
    <subcellularLocation>
        <location evidence="1">Membrane</location>
        <topology evidence="1">Multi-pass membrane protein</topology>
    </subcellularLocation>
</comment>
<evidence type="ECO:0000256" key="6">
    <source>
        <dbReference type="SAM" id="Phobius"/>
    </source>
</evidence>
<accession>A0A6I6SSM1</accession>
<protein>
    <submittedName>
        <fullName evidence="7">DUF423 domain-containing protein</fullName>
    </submittedName>
</protein>
<evidence type="ECO:0000313" key="8">
    <source>
        <dbReference type="Proteomes" id="UP000464013"/>
    </source>
</evidence>
<organism evidence="7 8">
    <name type="scientific">Billgrantia tianxiuensis</name>
    <dbReference type="NCBI Taxonomy" id="2497861"/>
    <lineage>
        <taxon>Bacteria</taxon>
        <taxon>Pseudomonadati</taxon>
        <taxon>Pseudomonadota</taxon>
        <taxon>Gammaproteobacteria</taxon>
        <taxon>Oceanospirillales</taxon>
        <taxon>Halomonadaceae</taxon>
        <taxon>Billgrantia</taxon>
    </lineage>
</organism>
<sequence length="134" mass="14052">MHDRGWWCLAALSGAVTVMAGAFAAHALQGQLPERLLGAFETGVRYQAWHTLAMLGVLAWRASRPLRGQLLVLGLWTAGMGLFSGSLYLLALSGLGALGMVTPFGGVLMIAGWLALAVCVLRGRPDGQSESGMA</sequence>
<evidence type="ECO:0000256" key="3">
    <source>
        <dbReference type="ARBA" id="ARBA00022692"/>
    </source>
</evidence>
<dbReference type="KEGG" id="htx:EKK97_22520"/>
<keyword evidence="8" id="KW-1185">Reference proteome</keyword>
<dbReference type="Pfam" id="PF04241">
    <property type="entry name" value="DUF423"/>
    <property type="match status" value="1"/>
</dbReference>
<dbReference type="PANTHER" id="PTHR43461">
    <property type="entry name" value="TRANSMEMBRANE PROTEIN 256"/>
    <property type="match status" value="1"/>
</dbReference>
<evidence type="ECO:0000256" key="4">
    <source>
        <dbReference type="ARBA" id="ARBA00022989"/>
    </source>
</evidence>
<reference evidence="7 8" key="1">
    <citation type="submission" date="2019-01" db="EMBL/GenBank/DDBJ databases">
        <title>Complete genome of a denitifying bacterium Halomons sp. BC-M4-5.</title>
        <authorList>
            <person name="Wang L."/>
            <person name="Shao Z."/>
        </authorList>
    </citation>
    <scope>NUCLEOTIDE SEQUENCE [LARGE SCALE GENOMIC DNA]</scope>
    <source>
        <strain evidence="7 8">BC-M4-5</strain>
    </source>
</reference>
<dbReference type="RefSeq" id="WP_159555376.1">
    <property type="nucleotide sequence ID" value="NZ_CP035042.1"/>
</dbReference>
<dbReference type="AlphaFoldDB" id="A0A6I6SSM1"/>
<proteinExistence type="inferred from homology"/>
<feature type="transmembrane region" description="Helical" evidence="6">
    <location>
        <begin position="46"/>
        <end position="63"/>
    </location>
</feature>
<dbReference type="Proteomes" id="UP000464013">
    <property type="component" value="Chromosome"/>
</dbReference>
<dbReference type="OrthoDB" id="9802121at2"/>
<evidence type="ECO:0000256" key="5">
    <source>
        <dbReference type="ARBA" id="ARBA00023136"/>
    </source>
</evidence>
<keyword evidence="4 6" id="KW-1133">Transmembrane helix</keyword>
<evidence type="ECO:0000256" key="1">
    <source>
        <dbReference type="ARBA" id="ARBA00004141"/>
    </source>
</evidence>
<dbReference type="PANTHER" id="PTHR43461:SF1">
    <property type="entry name" value="TRANSMEMBRANE PROTEIN 256"/>
    <property type="match status" value="1"/>
</dbReference>
<dbReference type="InterPro" id="IPR006696">
    <property type="entry name" value="DUF423"/>
</dbReference>
<feature type="transmembrane region" description="Helical" evidence="6">
    <location>
        <begin position="70"/>
        <end position="91"/>
    </location>
</feature>